<name>A0A131YFL4_RHIAP</name>
<organism evidence="3">
    <name type="scientific">Rhipicephalus appendiculatus</name>
    <name type="common">Brown ear tick</name>
    <dbReference type="NCBI Taxonomy" id="34631"/>
    <lineage>
        <taxon>Eukaryota</taxon>
        <taxon>Metazoa</taxon>
        <taxon>Ecdysozoa</taxon>
        <taxon>Arthropoda</taxon>
        <taxon>Chelicerata</taxon>
        <taxon>Arachnida</taxon>
        <taxon>Acari</taxon>
        <taxon>Parasitiformes</taxon>
        <taxon>Ixodida</taxon>
        <taxon>Ixodoidea</taxon>
        <taxon>Ixodidae</taxon>
        <taxon>Rhipicephalinae</taxon>
        <taxon>Rhipicephalus</taxon>
        <taxon>Rhipicephalus</taxon>
    </lineage>
</organism>
<dbReference type="AlphaFoldDB" id="A0A131YFL4"/>
<feature type="region of interest" description="Disordered" evidence="1">
    <location>
        <begin position="29"/>
        <end position="97"/>
    </location>
</feature>
<keyword evidence="2" id="KW-0732">Signal</keyword>
<proteinExistence type="predicted"/>
<feature type="signal peptide" evidence="2">
    <location>
        <begin position="1"/>
        <end position="23"/>
    </location>
</feature>
<evidence type="ECO:0000256" key="1">
    <source>
        <dbReference type="SAM" id="MobiDB-lite"/>
    </source>
</evidence>
<feature type="chain" id="PRO_5007284958" evidence="2">
    <location>
        <begin position="24"/>
        <end position="138"/>
    </location>
</feature>
<reference evidence="3" key="1">
    <citation type="journal article" date="2016" name="Ticks Tick Borne Dis.">
        <title>De novo assembly and annotation of the salivary gland transcriptome of Rhipicephalus appendiculatus male and female ticks during blood feeding.</title>
        <authorList>
            <person name="de Castro M.H."/>
            <person name="de Klerk D."/>
            <person name="Pienaar R."/>
            <person name="Latif A.A."/>
            <person name="Rees D.J."/>
            <person name="Mans B.J."/>
        </authorList>
    </citation>
    <scope>NUCLEOTIDE SEQUENCE</scope>
    <source>
        <tissue evidence="3">Salivary glands</tissue>
    </source>
</reference>
<protein>
    <submittedName>
        <fullName evidence="3">Uncharacterized protein</fullName>
    </submittedName>
</protein>
<accession>A0A131YFL4</accession>
<sequence length="138" mass="15323">MQVHRANFLLVLGIFFLLSALYPGPTRVHALTSRPRRDPMYYYPGKSPGEKQQRRPEPLTTIPEEVGHPGGANGRAPARVNRRVHGNGGPPITPFGFQAVRDHRNRPVAPEHRAPQGFDAFINQLQAGLMNIGFGRRG</sequence>
<evidence type="ECO:0000256" key="2">
    <source>
        <dbReference type="SAM" id="SignalP"/>
    </source>
</evidence>
<dbReference type="EMBL" id="GEDV01011285">
    <property type="protein sequence ID" value="JAP77272.1"/>
    <property type="molecule type" value="Transcribed_RNA"/>
</dbReference>
<feature type="compositionally biased region" description="Basic and acidic residues" evidence="1">
    <location>
        <begin position="48"/>
        <end position="57"/>
    </location>
</feature>
<evidence type="ECO:0000313" key="3">
    <source>
        <dbReference type="EMBL" id="JAP77272.1"/>
    </source>
</evidence>